<feature type="non-terminal residue" evidence="1">
    <location>
        <position position="242"/>
    </location>
</feature>
<dbReference type="Pfam" id="PF15877">
    <property type="entry name" value="TMEM232"/>
    <property type="match status" value="1"/>
</dbReference>
<dbReference type="OrthoDB" id="10016194at2759"/>
<dbReference type="EMBL" id="LZPO01055220">
    <property type="protein sequence ID" value="OBS72055.1"/>
    <property type="molecule type" value="Genomic_DNA"/>
</dbReference>
<dbReference type="PANTHER" id="PTHR28651:SF1">
    <property type="entry name" value="TRANSMEMBRANE PROTEIN 232"/>
    <property type="match status" value="1"/>
</dbReference>
<organism evidence="1 2">
    <name type="scientific">Neotoma lepida</name>
    <name type="common">Desert woodrat</name>
    <dbReference type="NCBI Taxonomy" id="56216"/>
    <lineage>
        <taxon>Eukaryota</taxon>
        <taxon>Metazoa</taxon>
        <taxon>Chordata</taxon>
        <taxon>Craniata</taxon>
        <taxon>Vertebrata</taxon>
        <taxon>Euteleostomi</taxon>
        <taxon>Mammalia</taxon>
        <taxon>Eutheria</taxon>
        <taxon>Euarchontoglires</taxon>
        <taxon>Glires</taxon>
        <taxon>Rodentia</taxon>
        <taxon>Myomorpha</taxon>
        <taxon>Muroidea</taxon>
        <taxon>Cricetidae</taxon>
        <taxon>Neotominae</taxon>
        <taxon>Neotoma</taxon>
    </lineage>
</organism>
<dbReference type="PANTHER" id="PTHR28651">
    <property type="entry name" value="TRANSMEMBRANE PROTEIN 232"/>
    <property type="match status" value="1"/>
</dbReference>
<feature type="non-terminal residue" evidence="1">
    <location>
        <position position="1"/>
    </location>
</feature>
<dbReference type="Proteomes" id="UP000092124">
    <property type="component" value="Unassembled WGS sequence"/>
</dbReference>
<sequence length="242" mass="27910">PSFSITKEFILKFNNTQNPAEKEELLERARKLLIRCKRKLGLKMLGSGKHVHLPTAWAEVIFLAQCKGEIQDGLPSHLHLHSSELESEGQAFRAELNDPIDPFTRYSTKVAPNLGEEVFSKYIGWRVASTLSKLFFPSLDACDFPSKKPVEIDLQRKRTAKTQQPAKKRVVHFIVKHCVKYHTTKKIADLNNINYKLLETKHELHKHVSFDFLIKGRFLRHTELENISSEEVQSLHCIVNIF</sequence>
<dbReference type="InterPro" id="IPR031747">
    <property type="entry name" value="TMEM232"/>
</dbReference>
<protein>
    <submittedName>
        <fullName evidence="1">Uncharacterized protein</fullName>
    </submittedName>
</protein>
<reference evidence="1 2" key="1">
    <citation type="submission" date="2016-06" db="EMBL/GenBank/DDBJ databases">
        <title>The Draft Genome Sequence and Annotation of the Desert Woodrat Neotoma lepida.</title>
        <authorList>
            <person name="Campbell M."/>
            <person name="Oakeson K.F."/>
            <person name="Yandell M."/>
            <person name="Halpert J.R."/>
            <person name="Dearing D."/>
        </authorList>
    </citation>
    <scope>NUCLEOTIDE SEQUENCE [LARGE SCALE GENOMIC DNA]</scope>
    <source>
        <strain evidence="1">417</strain>
        <tissue evidence="1">Liver</tissue>
    </source>
</reference>
<name>A0A1A6H2L5_NEOLE</name>
<evidence type="ECO:0000313" key="2">
    <source>
        <dbReference type="Proteomes" id="UP000092124"/>
    </source>
</evidence>
<accession>A0A1A6H2L5</accession>
<gene>
    <name evidence="1" type="ORF">A6R68_13368</name>
</gene>
<keyword evidence="2" id="KW-1185">Reference proteome</keyword>
<dbReference type="STRING" id="56216.A0A1A6H2L5"/>
<comment type="caution">
    <text evidence="1">The sequence shown here is derived from an EMBL/GenBank/DDBJ whole genome shotgun (WGS) entry which is preliminary data.</text>
</comment>
<dbReference type="AlphaFoldDB" id="A0A1A6H2L5"/>
<evidence type="ECO:0000313" key="1">
    <source>
        <dbReference type="EMBL" id="OBS72055.1"/>
    </source>
</evidence>
<proteinExistence type="predicted"/>